<comment type="similarity">
    <text evidence="2 9">Belongs to the cytochrome P450 family.</text>
</comment>
<dbReference type="InterPro" id="IPR017972">
    <property type="entry name" value="Cyt_P450_CS"/>
</dbReference>
<feature type="region of interest" description="Disordered" evidence="10">
    <location>
        <begin position="441"/>
        <end position="491"/>
    </location>
</feature>
<comment type="caution">
    <text evidence="12">The sequence shown here is derived from an EMBL/GenBank/DDBJ whole genome shotgun (WGS) entry which is preliminary data.</text>
</comment>
<evidence type="ECO:0000256" key="9">
    <source>
        <dbReference type="RuleBase" id="RU000461"/>
    </source>
</evidence>
<evidence type="ECO:0000256" key="7">
    <source>
        <dbReference type="ARBA" id="ARBA00023033"/>
    </source>
</evidence>
<evidence type="ECO:0000256" key="5">
    <source>
        <dbReference type="ARBA" id="ARBA00023002"/>
    </source>
</evidence>
<dbReference type="PRINTS" id="PR00463">
    <property type="entry name" value="EP450I"/>
</dbReference>
<dbReference type="PROSITE" id="PS00086">
    <property type="entry name" value="CYTOCHROME_P450"/>
    <property type="match status" value="1"/>
</dbReference>
<evidence type="ECO:0000256" key="6">
    <source>
        <dbReference type="ARBA" id="ARBA00023004"/>
    </source>
</evidence>
<keyword evidence="4 8" id="KW-0479">Metal-binding</keyword>
<dbReference type="PRINTS" id="PR00385">
    <property type="entry name" value="P450"/>
</dbReference>
<dbReference type="EMBL" id="JXTB01000412">
    <property type="protein sequence ID" value="PON41558.1"/>
    <property type="molecule type" value="Genomic_DNA"/>
</dbReference>
<dbReference type="SUPFAM" id="SSF48264">
    <property type="entry name" value="Cytochrome P450"/>
    <property type="match status" value="1"/>
</dbReference>
<feature type="binding site" description="axial binding residue" evidence="8">
    <location>
        <position position="379"/>
    </location>
    <ligand>
        <name>heme</name>
        <dbReference type="ChEBI" id="CHEBI:30413"/>
    </ligand>
    <ligandPart>
        <name>Fe</name>
        <dbReference type="ChEBI" id="CHEBI:18248"/>
    </ligandPart>
</feature>
<keyword evidence="11" id="KW-0472">Membrane</keyword>
<dbReference type="Gene3D" id="1.10.630.10">
    <property type="entry name" value="Cytochrome P450"/>
    <property type="match status" value="1"/>
</dbReference>
<evidence type="ECO:0000313" key="12">
    <source>
        <dbReference type="EMBL" id="PON41558.1"/>
    </source>
</evidence>
<keyword evidence="11" id="KW-0812">Transmembrane</keyword>
<keyword evidence="7 9" id="KW-0503">Monooxygenase</keyword>
<evidence type="ECO:0000256" key="2">
    <source>
        <dbReference type="ARBA" id="ARBA00010617"/>
    </source>
</evidence>
<dbReference type="InterPro" id="IPR002401">
    <property type="entry name" value="Cyt_P450_E_grp-I"/>
</dbReference>
<evidence type="ECO:0000256" key="1">
    <source>
        <dbReference type="ARBA" id="ARBA00001971"/>
    </source>
</evidence>
<gene>
    <name evidence="12" type="ORF">PanWU01x14_288300</name>
</gene>
<feature type="transmembrane region" description="Helical" evidence="11">
    <location>
        <begin position="6"/>
        <end position="24"/>
    </location>
</feature>
<dbReference type="Proteomes" id="UP000237105">
    <property type="component" value="Unassembled WGS sequence"/>
</dbReference>
<dbReference type="Pfam" id="PF00067">
    <property type="entry name" value="p450"/>
    <property type="match status" value="2"/>
</dbReference>
<dbReference type="GO" id="GO:0006629">
    <property type="term" value="P:lipid metabolic process"/>
    <property type="evidence" value="ECO:0007669"/>
    <property type="project" value="UniProtKB-ARBA"/>
</dbReference>
<dbReference type="InterPro" id="IPR001128">
    <property type="entry name" value="Cyt_P450"/>
</dbReference>
<keyword evidence="13" id="KW-1185">Reference proteome</keyword>
<dbReference type="PANTHER" id="PTHR24296">
    <property type="entry name" value="CYTOCHROME P450"/>
    <property type="match status" value="1"/>
</dbReference>
<protein>
    <submittedName>
        <fullName evidence="12">Cytochrome P450, E-class, group I</fullName>
    </submittedName>
</protein>
<comment type="cofactor">
    <cofactor evidence="1 8">
        <name>heme</name>
        <dbReference type="ChEBI" id="CHEBI:30413"/>
    </cofactor>
</comment>
<evidence type="ECO:0000313" key="13">
    <source>
        <dbReference type="Proteomes" id="UP000237105"/>
    </source>
</evidence>
<evidence type="ECO:0000256" key="8">
    <source>
        <dbReference type="PIRSR" id="PIRSR602401-1"/>
    </source>
</evidence>
<name>A0A2P5AYI0_PARAD</name>
<dbReference type="AlphaFoldDB" id="A0A2P5AYI0"/>
<dbReference type="GO" id="GO:0004497">
    <property type="term" value="F:monooxygenase activity"/>
    <property type="evidence" value="ECO:0007669"/>
    <property type="project" value="UniProtKB-KW"/>
</dbReference>
<dbReference type="GO" id="GO:0016705">
    <property type="term" value="F:oxidoreductase activity, acting on paired donors, with incorporation or reduction of molecular oxygen"/>
    <property type="evidence" value="ECO:0007669"/>
    <property type="project" value="InterPro"/>
</dbReference>
<keyword evidence="11" id="KW-1133">Transmembrane helix</keyword>
<reference evidence="13" key="1">
    <citation type="submission" date="2016-06" db="EMBL/GenBank/DDBJ databases">
        <title>Parallel loss of symbiosis genes in relatives of nitrogen-fixing non-legume Parasponia.</title>
        <authorList>
            <person name="Van Velzen R."/>
            <person name="Holmer R."/>
            <person name="Bu F."/>
            <person name="Rutten L."/>
            <person name="Van Zeijl A."/>
            <person name="Liu W."/>
            <person name="Santuari L."/>
            <person name="Cao Q."/>
            <person name="Sharma T."/>
            <person name="Shen D."/>
            <person name="Roswanjaya Y."/>
            <person name="Wardhani T."/>
            <person name="Kalhor M.S."/>
            <person name="Jansen J."/>
            <person name="Van den Hoogen J."/>
            <person name="Gungor B."/>
            <person name="Hartog M."/>
            <person name="Hontelez J."/>
            <person name="Verver J."/>
            <person name="Yang W.-C."/>
            <person name="Schijlen E."/>
            <person name="Repin R."/>
            <person name="Schilthuizen M."/>
            <person name="Schranz E."/>
            <person name="Heidstra R."/>
            <person name="Miyata K."/>
            <person name="Fedorova E."/>
            <person name="Kohlen W."/>
            <person name="Bisseling T."/>
            <person name="Smit S."/>
            <person name="Geurts R."/>
        </authorList>
    </citation>
    <scope>NUCLEOTIDE SEQUENCE [LARGE SCALE GENOMIC DNA]</scope>
    <source>
        <strain evidence="13">cv. WU1-14</strain>
    </source>
</reference>
<accession>A0A2P5AYI0</accession>
<evidence type="ECO:0000256" key="4">
    <source>
        <dbReference type="ARBA" id="ARBA00022723"/>
    </source>
</evidence>
<proteinExistence type="inferred from homology"/>
<dbReference type="OrthoDB" id="1470350at2759"/>
<evidence type="ECO:0000256" key="3">
    <source>
        <dbReference type="ARBA" id="ARBA00022617"/>
    </source>
</evidence>
<dbReference type="GO" id="GO:0005506">
    <property type="term" value="F:iron ion binding"/>
    <property type="evidence" value="ECO:0007669"/>
    <property type="project" value="InterPro"/>
</dbReference>
<evidence type="ECO:0000256" key="10">
    <source>
        <dbReference type="SAM" id="MobiDB-lite"/>
    </source>
</evidence>
<dbReference type="GO" id="GO:0020037">
    <property type="term" value="F:heme binding"/>
    <property type="evidence" value="ECO:0007669"/>
    <property type="project" value="InterPro"/>
</dbReference>
<keyword evidence="5 9" id="KW-0560">Oxidoreductase</keyword>
<dbReference type="STRING" id="3476.A0A2P5AYI0"/>
<dbReference type="InterPro" id="IPR036396">
    <property type="entry name" value="Cyt_P450_sf"/>
</dbReference>
<keyword evidence="3 8" id="KW-0349">Heme</keyword>
<feature type="compositionally biased region" description="Basic and acidic residues" evidence="10">
    <location>
        <begin position="455"/>
        <end position="479"/>
    </location>
</feature>
<sequence>MALENIGYVEILAGAIVLYFLFVVHQWHHWRVRKAITRTWPVIGMLPRLFHNISRLHDFATEILKKSRGTLEFKGPWFADLDFIITCDPSNIQHILNTNFANYPKGEEFREVFDVLGDGILNVDSDLWRLQRKMFQTIQRKVMEELIPFLDLVSETGLGQAVFLPHVLPQSCWKLQRWLQIGGEGKLIKARKIFDEFMFRCISIKQEEPSRNKSENEEDQDNFGMLTIYMEEKENPYAIKFLMDVALNFVGAARDTLTASLTWFFWLVATHPDVETKILEEIKGKLSAKLLDHDGYCGGSFGAEELNTLIYLQAALYETFRLYPPIPFNHRTAAKVDALPSGHHVKEKIRPERWISVQGGFVYVPFHKYPMFNGGPRTCLGKDMTLIQMKIVAITLLRSYCFQVVEGHPISPNLTVTLYMKHRLKPLDLHLRSFSFPASHLDPRRRRRSSGRGLESSRAKSNREGDSTPRHFRPNKLDGRWTSPPPPQPIQALGELLQAEAAVNRRLSPELVPGQKRRSHGLAGHWHAASASLQFPILP</sequence>
<organism evidence="12 13">
    <name type="scientific">Parasponia andersonii</name>
    <name type="common">Sponia andersonii</name>
    <dbReference type="NCBI Taxonomy" id="3476"/>
    <lineage>
        <taxon>Eukaryota</taxon>
        <taxon>Viridiplantae</taxon>
        <taxon>Streptophyta</taxon>
        <taxon>Embryophyta</taxon>
        <taxon>Tracheophyta</taxon>
        <taxon>Spermatophyta</taxon>
        <taxon>Magnoliopsida</taxon>
        <taxon>eudicotyledons</taxon>
        <taxon>Gunneridae</taxon>
        <taxon>Pentapetalae</taxon>
        <taxon>rosids</taxon>
        <taxon>fabids</taxon>
        <taxon>Rosales</taxon>
        <taxon>Cannabaceae</taxon>
        <taxon>Parasponia</taxon>
    </lineage>
</organism>
<evidence type="ECO:0000256" key="11">
    <source>
        <dbReference type="SAM" id="Phobius"/>
    </source>
</evidence>
<keyword evidence="6 8" id="KW-0408">Iron</keyword>